<protein>
    <submittedName>
        <fullName evidence="1">Uncharacterized protein</fullName>
    </submittedName>
</protein>
<name>A0A6S6TF09_9BACT</name>
<reference evidence="1" key="1">
    <citation type="submission" date="2020-01" db="EMBL/GenBank/DDBJ databases">
        <authorList>
            <person name="Meier V. D."/>
            <person name="Meier V D."/>
        </authorList>
    </citation>
    <scope>NUCLEOTIDE SEQUENCE</scope>
    <source>
        <strain evidence="1">HLG_WM_MAG_03</strain>
    </source>
</reference>
<organism evidence="1">
    <name type="scientific">uncultured Sulfurovum sp</name>
    <dbReference type="NCBI Taxonomy" id="269237"/>
    <lineage>
        <taxon>Bacteria</taxon>
        <taxon>Pseudomonadati</taxon>
        <taxon>Campylobacterota</taxon>
        <taxon>Epsilonproteobacteria</taxon>
        <taxon>Campylobacterales</taxon>
        <taxon>Sulfurovaceae</taxon>
        <taxon>Sulfurovum</taxon>
        <taxon>environmental samples</taxon>
    </lineage>
</organism>
<gene>
    <name evidence="1" type="ORF">HELGO_WM17157</name>
</gene>
<evidence type="ECO:0000313" key="1">
    <source>
        <dbReference type="EMBL" id="CAA6813447.1"/>
    </source>
</evidence>
<feature type="non-terminal residue" evidence="1">
    <location>
        <position position="1"/>
    </location>
</feature>
<accession>A0A6S6TF09</accession>
<dbReference type="AlphaFoldDB" id="A0A6S6TF09"/>
<proteinExistence type="predicted"/>
<sequence>LGILKMNLEGVIAQLTKKYNR</sequence>
<dbReference type="EMBL" id="CACVAR010000229">
    <property type="protein sequence ID" value="CAA6813447.1"/>
    <property type="molecule type" value="Genomic_DNA"/>
</dbReference>